<evidence type="ECO:0000313" key="2">
    <source>
        <dbReference type="EMBL" id="MBW62112.1"/>
    </source>
</evidence>
<feature type="chain" id="PRO_5014610761" evidence="1">
    <location>
        <begin position="26"/>
        <end position="90"/>
    </location>
</feature>
<name>A0A2M4C9T6_9DIPT</name>
<organism evidence="2">
    <name type="scientific">Anopheles marajoara</name>
    <dbReference type="NCBI Taxonomy" id="58244"/>
    <lineage>
        <taxon>Eukaryota</taxon>
        <taxon>Metazoa</taxon>
        <taxon>Ecdysozoa</taxon>
        <taxon>Arthropoda</taxon>
        <taxon>Hexapoda</taxon>
        <taxon>Insecta</taxon>
        <taxon>Pterygota</taxon>
        <taxon>Neoptera</taxon>
        <taxon>Endopterygota</taxon>
        <taxon>Diptera</taxon>
        <taxon>Nematocera</taxon>
        <taxon>Culicoidea</taxon>
        <taxon>Culicidae</taxon>
        <taxon>Anophelinae</taxon>
        <taxon>Anopheles</taxon>
    </lineage>
</organism>
<evidence type="ECO:0000256" key="1">
    <source>
        <dbReference type="SAM" id="SignalP"/>
    </source>
</evidence>
<keyword evidence="1" id="KW-0732">Signal</keyword>
<reference evidence="2" key="1">
    <citation type="submission" date="2018-01" db="EMBL/GenBank/DDBJ databases">
        <title>An insight into the sialome of Amazonian anophelines.</title>
        <authorList>
            <person name="Ribeiro J.M."/>
            <person name="Scarpassa V."/>
            <person name="Calvo E."/>
        </authorList>
    </citation>
    <scope>NUCLEOTIDE SEQUENCE</scope>
    <source>
        <tissue evidence="2">Salivary glands</tissue>
    </source>
</reference>
<protein>
    <submittedName>
        <fullName evidence="2">Putative secreted protein</fullName>
    </submittedName>
</protein>
<dbReference type="AlphaFoldDB" id="A0A2M4C9T6"/>
<accession>A0A2M4C9T6</accession>
<dbReference type="EMBL" id="GGFJ01012971">
    <property type="protein sequence ID" value="MBW62112.1"/>
    <property type="molecule type" value="Transcribed_RNA"/>
</dbReference>
<proteinExistence type="predicted"/>
<feature type="signal peptide" evidence="1">
    <location>
        <begin position="1"/>
        <end position="25"/>
    </location>
</feature>
<sequence>MCSLLSSPPTATSFVSVLMLTLLDSYEIGNVDTFRLSCSTVKSFTQPTTIVLPSFRMSSPRGWQASFMSTPVYRFPSTLICLIESSIPAV</sequence>